<proteinExistence type="inferred from homology"/>
<dbReference type="PANTHER" id="PTHR35296">
    <property type="entry name" value="EXPRESSED PROTEIN"/>
    <property type="match status" value="1"/>
</dbReference>
<gene>
    <name evidence="2" type="ORF">PAHAL_9G588700</name>
</gene>
<dbReference type="Pfam" id="PF02519">
    <property type="entry name" value="Auxin_inducible"/>
    <property type="match status" value="1"/>
</dbReference>
<evidence type="ECO:0000256" key="1">
    <source>
        <dbReference type="ARBA" id="ARBA00006974"/>
    </source>
</evidence>
<name>A0A2S3IU91_9POAL</name>
<dbReference type="Gramene" id="PAN51363">
    <property type="protein sequence ID" value="PAN51363"/>
    <property type="gene ID" value="PAHAL_9G588700"/>
</dbReference>
<protein>
    <submittedName>
        <fullName evidence="2">Uncharacterized protein</fullName>
    </submittedName>
</protein>
<dbReference type="AlphaFoldDB" id="A0A2S3IU91"/>
<evidence type="ECO:0000313" key="2">
    <source>
        <dbReference type="EMBL" id="PAN51363.1"/>
    </source>
</evidence>
<dbReference type="PANTHER" id="PTHR35296:SF3">
    <property type="entry name" value="EXPRESSED PROTEIN"/>
    <property type="match status" value="1"/>
</dbReference>
<dbReference type="Proteomes" id="UP000243499">
    <property type="component" value="Chromosome 9"/>
</dbReference>
<dbReference type="EMBL" id="CM008054">
    <property type="protein sequence ID" value="PAN51363.1"/>
    <property type="molecule type" value="Genomic_DNA"/>
</dbReference>
<sequence length="121" mass="13246">MAGCCVFLRWPSASPSRIGYRSLDDEAAAAGPSPAPAAVTVVVGKERRAFSVDQLVLDSYPFRVLLETVSRKEESRGGAIFVDVDAILFEHILWLACDGRSVSQILQLDLKEIIDFYAQDA</sequence>
<comment type="similarity">
    <text evidence="1">Belongs to the ARG7 family.</text>
</comment>
<accession>A0A2S3IU91</accession>
<dbReference type="GO" id="GO:0009733">
    <property type="term" value="P:response to auxin"/>
    <property type="evidence" value="ECO:0007669"/>
    <property type="project" value="InterPro"/>
</dbReference>
<dbReference type="InterPro" id="IPR003676">
    <property type="entry name" value="SAUR_fam"/>
</dbReference>
<organism evidence="2">
    <name type="scientific">Panicum hallii</name>
    <dbReference type="NCBI Taxonomy" id="206008"/>
    <lineage>
        <taxon>Eukaryota</taxon>
        <taxon>Viridiplantae</taxon>
        <taxon>Streptophyta</taxon>
        <taxon>Embryophyta</taxon>
        <taxon>Tracheophyta</taxon>
        <taxon>Spermatophyta</taxon>
        <taxon>Magnoliopsida</taxon>
        <taxon>Liliopsida</taxon>
        <taxon>Poales</taxon>
        <taxon>Poaceae</taxon>
        <taxon>PACMAD clade</taxon>
        <taxon>Panicoideae</taxon>
        <taxon>Panicodae</taxon>
        <taxon>Paniceae</taxon>
        <taxon>Panicinae</taxon>
        <taxon>Panicum</taxon>
        <taxon>Panicum sect. Panicum</taxon>
    </lineage>
</organism>
<reference evidence="2" key="1">
    <citation type="submission" date="2018-04" db="EMBL/GenBank/DDBJ databases">
        <title>WGS assembly of Panicum hallii.</title>
        <authorList>
            <person name="Lovell J."/>
            <person name="Jenkins J."/>
            <person name="Lowry D."/>
            <person name="Mamidi S."/>
            <person name="Sreedasyam A."/>
            <person name="Weng X."/>
            <person name="Barry K."/>
            <person name="Bonette J."/>
            <person name="Campitelli B."/>
            <person name="Daum C."/>
            <person name="Gordon S."/>
            <person name="Gould B."/>
            <person name="Lipzen A."/>
            <person name="Macqueen A."/>
            <person name="Palacio-Mejia J."/>
            <person name="Plott C."/>
            <person name="Shakirov E."/>
            <person name="Shu S."/>
            <person name="Yoshinaga Y."/>
            <person name="Zane M."/>
            <person name="Rokhsar D."/>
            <person name="Grimwood J."/>
            <person name="Schmutz J."/>
            <person name="Juenger T."/>
        </authorList>
    </citation>
    <scope>NUCLEOTIDE SEQUENCE [LARGE SCALE GENOMIC DNA]</scope>
    <source>
        <strain evidence="2">FIL2</strain>
    </source>
</reference>